<feature type="transmembrane region" description="Helical" evidence="6">
    <location>
        <begin position="252"/>
        <end position="271"/>
    </location>
</feature>
<evidence type="ECO:0000256" key="2">
    <source>
        <dbReference type="ARBA" id="ARBA00022475"/>
    </source>
</evidence>
<dbReference type="Gene3D" id="1.20.1250.20">
    <property type="entry name" value="MFS general substrate transporter like domains"/>
    <property type="match status" value="2"/>
</dbReference>
<keyword evidence="5 6" id="KW-0472">Membrane</keyword>
<dbReference type="PROSITE" id="PS50850">
    <property type="entry name" value="MFS"/>
    <property type="match status" value="1"/>
</dbReference>
<dbReference type="InterPro" id="IPR020846">
    <property type="entry name" value="MFS_dom"/>
</dbReference>
<proteinExistence type="predicted"/>
<dbReference type="InterPro" id="IPR036259">
    <property type="entry name" value="MFS_trans_sf"/>
</dbReference>
<evidence type="ECO:0000256" key="5">
    <source>
        <dbReference type="ARBA" id="ARBA00023136"/>
    </source>
</evidence>
<evidence type="ECO:0000256" key="1">
    <source>
        <dbReference type="ARBA" id="ARBA00004651"/>
    </source>
</evidence>
<keyword evidence="3 6" id="KW-0812">Transmembrane</keyword>
<evidence type="ECO:0000256" key="6">
    <source>
        <dbReference type="SAM" id="Phobius"/>
    </source>
</evidence>
<feature type="transmembrane region" description="Helical" evidence="6">
    <location>
        <begin position="306"/>
        <end position="334"/>
    </location>
</feature>
<sequence length="405" mass="42027">MTTDATPRLRAVLANREFRALWFAETQSLVGDQLTVVALSILVFDRTGSALWTAAVYGLTFLPALAGGLGLSQLADIYPRRTVLVATSLLQAVTIGLMALPGMPLAVLCVLIVLAKLAAAPGISAQNSLGREIFTDDQRYLQSQDLRGISSNTAILLGLAGGGLLVTALGTTWALAIDAATYLIGAFVVWAGVRGRPAAGERGAGWFGAIRYVFGQPRLRVLIWLSWLVGFAVIPEGVAVPLVQELGASNQAVGWLLAADPLGFVVGTFLLSRYVSAEGRRRALGLLAIVPLLLLTTFVFRPNLILSMLILGLSGVAGAYFITVGATFITWVPNEIRGAAGGLYRTGLRVVQGIGVAIGGGVAQLLGSAGTAIAVAGAVGVVMAVPIAISWARVRTTGSPGIVTS</sequence>
<feature type="transmembrane region" description="Helical" evidence="6">
    <location>
        <begin position="50"/>
        <end position="71"/>
    </location>
</feature>
<keyword evidence="4 6" id="KW-1133">Transmembrane helix</keyword>
<keyword evidence="9" id="KW-1185">Reference proteome</keyword>
<dbReference type="PANTHER" id="PTHR23513">
    <property type="entry name" value="INTEGRAL MEMBRANE EFFLUX PROTEIN-RELATED"/>
    <property type="match status" value="1"/>
</dbReference>
<accession>A0ABW5GLS3</accession>
<comment type="subcellular location">
    <subcellularLocation>
        <location evidence="1">Cell membrane</location>
        <topology evidence="1">Multi-pass membrane protein</topology>
    </subcellularLocation>
</comment>
<organism evidence="8 9">
    <name type="scientific">Amycolatopsis samaneae</name>
    <dbReference type="NCBI Taxonomy" id="664691"/>
    <lineage>
        <taxon>Bacteria</taxon>
        <taxon>Bacillati</taxon>
        <taxon>Actinomycetota</taxon>
        <taxon>Actinomycetes</taxon>
        <taxon>Pseudonocardiales</taxon>
        <taxon>Pseudonocardiaceae</taxon>
        <taxon>Amycolatopsis</taxon>
    </lineage>
</organism>
<evidence type="ECO:0000256" key="4">
    <source>
        <dbReference type="ARBA" id="ARBA00022989"/>
    </source>
</evidence>
<dbReference type="PANTHER" id="PTHR23513:SF11">
    <property type="entry name" value="STAPHYLOFERRIN A TRANSPORTER"/>
    <property type="match status" value="1"/>
</dbReference>
<keyword evidence="2" id="KW-1003">Cell membrane</keyword>
<dbReference type="SUPFAM" id="SSF103473">
    <property type="entry name" value="MFS general substrate transporter"/>
    <property type="match status" value="1"/>
</dbReference>
<dbReference type="PRINTS" id="PR01988">
    <property type="entry name" value="EXPORTERBACE"/>
</dbReference>
<evidence type="ECO:0000256" key="3">
    <source>
        <dbReference type="ARBA" id="ARBA00022692"/>
    </source>
</evidence>
<name>A0ABW5GLS3_9PSEU</name>
<feature type="transmembrane region" description="Helical" evidence="6">
    <location>
        <begin position="346"/>
        <end position="366"/>
    </location>
</feature>
<dbReference type="InterPro" id="IPR022324">
    <property type="entry name" value="Bacilysin_exporter_BacE_put"/>
</dbReference>
<dbReference type="InterPro" id="IPR011701">
    <property type="entry name" value="MFS"/>
</dbReference>
<dbReference type="RefSeq" id="WP_345390741.1">
    <property type="nucleotide sequence ID" value="NZ_BAABHG010000004.1"/>
</dbReference>
<dbReference type="EMBL" id="JBHUKU010000014">
    <property type="protein sequence ID" value="MFD2461816.1"/>
    <property type="molecule type" value="Genomic_DNA"/>
</dbReference>
<dbReference type="Pfam" id="PF07690">
    <property type="entry name" value="MFS_1"/>
    <property type="match status" value="2"/>
</dbReference>
<protein>
    <submittedName>
        <fullName evidence="8">MFS transporter</fullName>
    </submittedName>
</protein>
<feature type="domain" description="Major facilitator superfamily (MFS) profile" evidence="7">
    <location>
        <begin position="216"/>
        <end position="405"/>
    </location>
</feature>
<evidence type="ECO:0000313" key="9">
    <source>
        <dbReference type="Proteomes" id="UP001597419"/>
    </source>
</evidence>
<evidence type="ECO:0000259" key="7">
    <source>
        <dbReference type="PROSITE" id="PS50850"/>
    </source>
</evidence>
<feature type="transmembrane region" description="Helical" evidence="6">
    <location>
        <begin position="146"/>
        <end position="166"/>
    </location>
</feature>
<feature type="transmembrane region" description="Helical" evidence="6">
    <location>
        <begin position="283"/>
        <end position="300"/>
    </location>
</feature>
<feature type="transmembrane region" description="Helical" evidence="6">
    <location>
        <begin position="372"/>
        <end position="392"/>
    </location>
</feature>
<dbReference type="CDD" id="cd06173">
    <property type="entry name" value="MFS_MefA_like"/>
    <property type="match status" value="1"/>
</dbReference>
<feature type="transmembrane region" description="Helical" evidence="6">
    <location>
        <begin position="221"/>
        <end position="240"/>
    </location>
</feature>
<reference evidence="9" key="1">
    <citation type="journal article" date="2019" name="Int. J. Syst. Evol. Microbiol.">
        <title>The Global Catalogue of Microorganisms (GCM) 10K type strain sequencing project: providing services to taxonomists for standard genome sequencing and annotation.</title>
        <authorList>
            <consortium name="The Broad Institute Genomics Platform"/>
            <consortium name="The Broad Institute Genome Sequencing Center for Infectious Disease"/>
            <person name="Wu L."/>
            <person name="Ma J."/>
        </authorList>
    </citation>
    <scope>NUCLEOTIDE SEQUENCE [LARGE SCALE GENOMIC DNA]</scope>
    <source>
        <strain evidence="9">CGMCC 4.7643</strain>
    </source>
</reference>
<dbReference type="Proteomes" id="UP001597419">
    <property type="component" value="Unassembled WGS sequence"/>
</dbReference>
<gene>
    <name evidence="8" type="ORF">ACFSYJ_24625</name>
</gene>
<comment type="caution">
    <text evidence="8">The sequence shown here is derived from an EMBL/GenBank/DDBJ whole genome shotgun (WGS) entry which is preliminary data.</text>
</comment>
<feature type="transmembrane region" description="Helical" evidence="6">
    <location>
        <begin position="172"/>
        <end position="193"/>
    </location>
</feature>
<evidence type="ECO:0000313" key="8">
    <source>
        <dbReference type="EMBL" id="MFD2461816.1"/>
    </source>
</evidence>